<reference evidence="3 4" key="1">
    <citation type="submission" date="2017-03" db="EMBL/GenBank/DDBJ databases">
        <title>Widespread Adenine N6-methylation of Active Genes in Fungi.</title>
        <authorList>
            <consortium name="DOE Joint Genome Institute"/>
            <person name="Mondo S.J."/>
            <person name="Dannebaum R.O."/>
            <person name="Kuo R.C."/>
            <person name="Louie K.B."/>
            <person name="Bewick A.J."/>
            <person name="Labutti K."/>
            <person name="Haridas S."/>
            <person name="Kuo A."/>
            <person name="Salamov A."/>
            <person name="Ahrendt S.R."/>
            <person name="Lau R."/>
            <person name="Bowen B.P."/>
            <person name="Lipzen A."/>
            <person name="Sullivan W."/>
            <person name="Andreopoulos W.B."/>
            <person name="Clum A."/>
            <person name="Lindquist E."/>
            <person name="Daum C."/>
            <person name="Northen T.R."/>
            <person name="Ramamoorthy G."/>
            <person name="Schmitz R.J."/>
            <person name="Gryganskyi A."/>
            <person name="Culley D."/>
            <person name="Magnuson J."/>
            <person name="James T.Y."/>
            <person name="O'Malley M.A."/>
            <person name="Stajich J.E."/>
            <person name="Spatafora J.W."/>
            <person name="Visel A."/>
            <person name="Grigoriev I.V."/>
        </authorList>
    </citation>
    <scope>NUCLEOTIDE SEQUENCE [LARGE SCALE GENOMIC DNA]</scope>
    <source>
        <strain evidence="3 4">NRRL Y-17943</strain>
    </source>
</reference>
<dbReference type="Proteomes" id="UP000193218">
    <property type="component" value="Unassembled WGS sequence"/>
</dbReference>
<evidence type="ECO:0000313" key="3">
    <source>
        <dbReference type="EMBL" id="ORX36030.1"/>
    </source>
</evidence>
<evidence type="ECO:0000313" key="4">
    <source>
        <dbReference type="Proteomes" id="UP000193218"/>
    </source>
</evidence>
<dbReference type="OrthoDB" id="2417614at2759"/>
<gene>
    <name evidence="3" type="ORF">BD324DRAFT_651935</name>
</gene>
<dbReference type="PANTHER" id="PTHR28094">
    <property type="entry name" value="MEIOTICALLY UP-REGULATED GENE 113 PROTEIN"/>
    <property type="match status" value="1"/>
</dbReference>
<dbReference type="InterPro" id="IPR053006">
    <property type="entry name" value="Meiosis_regulatory"/>
</dbReference>
<dbReference type="GeneID" id="33560225"/>
<feature type="region of interest" description="Disordered" evidence="1">
    <location>
        <begin position="1"/>
        <end position="38"/>
    </location>
</feature>
<evidence type="ECO:0000256" key="1">
    <source>
        <dbReference type="SAM" id="MobiDB-lite"/>
    </source>
</evidence>
<proteinExistence type="predicted"/>
<dbReference type="PANTHER" id="PTHR28094:SF1">
    <property type="entry name" value="MEIOTICALLY UP-REGULATED GENE 113 PROTEIN"/>
    <property type="match status" value="1"/>
</dbReference>
<dbReference type="InParanoid" id="A0A1Y1UDB5"/>
<feature type="domain" description="Bacteriophage T5 Orf172 DNA-binding" evidence="2">
    <location>
        <begin position="404"/>
        <end position="475"/>
    </location>
</feature>
<protein>
    <recommendedName>
        <fullName evidence="2">Bacteriophage T5 Orf172 DNA-binding domain-containing protein</fullName>
    </recommendedName>
</protein>
<feature type="compositionally biased region" description="Pro residues" evidence="1">
    <location>
        <begin position="143"/>
        <end position="155"/>
    </location>
</feature>
<sequence length="482" mass="53724">MSYREDDYEARGSSYGPYGDPYSFQNSGPSHSPLRFPIPTSSQATCIPPWSRAGPSVPPYDPLIHRPQGPSPGWMENVPPQFVWTDRSYRHSYDHSNMSHSYIPPSRSAGRDYLASLSTSMAGLSVEQRCPEGTTYDRDKPLPRLPPPPDLPPRPQSETVTLVYPTIDSPRSNKQRVPRPSSEASIEFIAQAMSSPPRTKVSRIPHSQSDQAITRKAKLATSSRSRLHPDVADFIVPDSDDSSGNPPGPHPNITDRSPQRRRRATSEQPQFLTTKAAVSAAPSSPSIRCAGFTRKGAPCQRLVKTAAPYLALLDMNASDAKRYCKDHAGMICDVDGFYWRGKNVWIEFDRYIPAELSLQTKALLRTTMESPLTDKLCAQVPGCRHTPTLRDIFPTPSNVSFLPGAFQDAPTIPCRAVKRWEKLVHLELADRSASTAPGKLELVREKCDDCQAVHREIFPLGTSYETVKDVIRRWERFVTVIT</sequence>
<accession>A0A1Y1UDB5</accession>
<feature type="region of interest" description="Disordered" evidence="1">
    <location>
        <begin position="126"/>
        <end position="279"/>
    </location>
</feature>
<organism evidence="3 4">
    <name type="scientific">Kockovaella imperatae</name>
    <dbReference type="NCBI Taxonomy" id="4999"/>
    <lineage>
        <taxon>Eukaryota</taxon>
        <taxon>Fungi</taxon>
        <taxon>Dikarya</taxon>
        <taxon>Basidiomycota</taxon>
        <taxon>Agaricomycotina</taxon>
        <taxon>Tremellomycetes</taxon>
        <taxon>Tremellales</taxon>
        <taxon>Cuniculitremaceae</taxon>
        <taxon>Kockovaella</taxon>
    </lineage>
</organism>
<dbReference type="InterPro" id="IPR018306">
    <property type="entry name" value="Phage_T5_Orf172_DNA-bd"/>
</dbReference>
<evidence type="ECO:0000259" key="2">
    <source>
        <dbReference type="Pfam" id="PF10544"/>
    </source>
</evidence>
<keyword evidence="4" id="KW-1185">Reference proteome</keyword>
<dbReference type="AlphaFoldDB" id="A0A1Y1UDB5"/>
<dbReference type="STRING" id="4999.A0A1Y1UDB5"/>
<dbReference type="RefSeq" id="XP_021870159.1">
    <property type="nucleotide sequence ID" value="XM_022018416.1"/>
</dbReference>
<dbReference type="Pfam" id="PF10544">
    <property type="entry name" value="T5orf172"/>
    <property type="match status" value="1"/>
</dbReference>
<comment type="caution">
    <text evidence="3">The sequence shown here is derived from an EMBL/GenBank/DDBJ whole genome shotgun (WGS) entry which is preliminary data.</text>
</comment>
<dbReference type="EMBL" id="NBSH01000009">
    <property type="protein sequence ID" value="ORX36030.1"/>
    <property type="molecule type" value="Genomic_DNA"/>
</dbReference>
<name>A0A1Y1UDB5_9TREE</name>